<dbReference type="RefSeq" id="WP_021170103.1">
    <property type="nucleotide sequence ID" value="NZ_CTRP01000014.1"/>
</dbReference>
<evidence type="ECO:0000313" key="2">
    <source>
        <dbReference type="EMBL" id="CQR74100.1"/>
    </source>
</evidence>
<keyword evidence="3" id="KW-1185">Reference proteome</keyword>
<proteinExistence type="predicted"/>
<organism evidence="2 3">
    <name type="scientific">Sporomusa ovata</name>
    <dbReference type="NCBI Taxonomy" id="2378"/>
    <lineage>
        <taxon>Bacteria</taxon>
        <taxon>Bacillati</taxon>
        <taxon>Bacillota</taxon>
        <taxon>Negativicutes</taxon>
        <taxon>Selenomonadales</taxon>
        <taxon>Sporomusaceae</taxon>
        <taxon>Sporomusa</taxon>
    </lineage>
</organism>
<keyword evidence="1" id="KW-0812">Transmembrane</keyword>
<name>A0A0U1L366_9FIRM</name>
<sequence>MLITATGLGFLVSLLILMLDGVIPAFHPKMFLGVVICATLFFAILSMQEYKKLRIAELIIENQILHIQSAIIGAGVCGPDGASSTGGIEVFISCFGILLDSKIIKFNLDGIYLKGVEIGREYMCLIYGTKFSTQKTRILYMAPDSRELKRIVEKFRYETGVVPVITD</sequence>
<evidence type="ECO:0000256" key="1">
    <source>
        <dbReference type="SAM" id="Phobius"/>
    </source>
</evidence>
<dbReference type="EMBL" id="CTRP01000014">
    <property type="protein sequence ID" value="CQR74100.1"/>
    <property type="molecule type" value="Genomic_DNA"/>
</dbReference>
<feature type="transmembrane region" description="Helical" evidence="1">
    <location>
        <begin position="31"/>
        <end position="47"/>
    </location>
</feature>
<protein>
    <submittedName>
        <fullName evidence="2">Uncharacterized protein</fullName>
    </submittedName>
</protein>
<keyword evidence="1" id="KW-0472">Membrane</keyword>
<reference evidence="3" key="1">
    <citation type="submission" date="2015-03" db="EMBL/GenBank/DDBJ databases">
        <authorList>
            <person name="Nijsse Bart"/>
        </authorList>
    </citation>
    <scope>NUCLEOTIDE SEQUENCE [LARGE SCALE GENOMIC DNA]</scope>
</reference>
<evidence type="ECO:0000313" key="3">
    <source>
        <dbReference type="Proteomes" id="UP000049855"/>
    </source>
</evidence>
<gene>
    <name evidence="2" type="ORF">SpAn4DRAFT_0562</name>
</gene>
<dbReference type="AlphaFoldDB" id="A0A0U1L366"/>
<accession>A0A0U1L366</accession>
<keyword evidence="1" id="KW-1133">Transmembrane helix</keyword>
<dbReference type="Proteomes" id="UP000049855">
    <property type="component" value="Unassembled WGS sequence"/>
</dbReference>